<protein>
    <submittedName>
        <fullName evidence="3">Putative transmembrane protein</fullName>
    </submittedName>
</protein>
<comment type="caution">
    <text evidence="3">The sequence shown here is derived from an EMBL/GenBank/DDBJ whole genome shotgun (WGS) entry which is preliminary data.</text>
</comment>
<evidence type="ECO:0000313" key="3">
    <source>
        <dbReference type="EMBL" id="KFG40606.1"/>
    </source>
</evidence>
<feature type="compositionally biased region" description="Basic and acidic residues" evidence="1">
    <location>
        <begin position="47"/>
        <end position="67"/>
    </location>
</feature>
<feature type="transmembrane region" description="Helical" evidence="2">
    <location>
        <begin position="102"/>
        <end position="119"/>
    </location>
</feature>
<dbReference type="Proteomes" id="UP000028837">
    <property type="component" value="Unassembled WGS sequence"/>
</dbReference>
<proteinExistence type="predicted"/>
<dbReference type="AlphaFoldDB" id="A0A086K888"/>
<name>A0A086K888_TOXGO</name>
<evidence type="ECO:0000256" key="1">
    <source>
        <dbReference type="SAM" id="MobiDB-lite"/>
    </source>
</evidence>
<reference evidence="3 4" key="1">
    <citation type="submission" date="2014-02" db="EMBL/GenBank/DDBJ databases">
        <authorList>
            <person name="Sibley D."/>
            <person name="Venepally P."/>
            <person name="Karamycheva S."/>
            <person name="Hadjithomas M."/>
            <person name="Khan A."/>
            <person name="Brunk B."/>
            <person name="Roos D."/>
            <person name="Caler E."/>
            <person name="Lorenzi H."/>
        </authorList>
    </citation>
    <scope>NUCLEOTIDE SEQUENCE [LARGE SCALE GENOMIC DNA]</scope>
    <source>
        <strain evidence="3 4">GAB2-2007-GAL-DOM2</strain>
    </source>
</reference>
<evidence type="ECO:0000256" key="2">
    <source>
        <dbReference type="SAM" id="Phobius"/>
    </source>
</evidence>
<feature type="compositionally biased region" description="Basic and acidic residues" evidence="1">
    <location>
        <begin position="17"/>
        <end position="29"/>
    </location>
</feature>
<dbReference type="EMBL" id="AHZU02000756">
    <property type="protein sequence ID" value="KFG40606.1"/>
    <property type="molecule type" value="Genomic_DNA"/>
</dbReference>
<dbReference type="OrthoDB" id="10441240at2759"/>
<sequence length="263" mass="29535">MAENASTAFSPRARRRTGGDGERGDKANVRETAQVSSAQDAVHAKARRETPSPDRKQRAADHTEGCREVPPSSPLESSEGSLTRQPSFVRFLAFSFSSVPRTLLLFVAVLQLLLLLFVVSHQVSLQRSLEAQEARLLQLLHAERGAAADDPGVYAHLAGRNRCHLNRSLDSKLLSGDQNAVFESGEDAREMEERRGSVLRNKCYGPMTTEEEFRVLVDFRDKFTHTQQRIKERTKKLISTMEREAKRFAKMADAVLKHPMLNH</sequence>
<keyword evidence="2 3" id="KW-0812">Transmembrane</keyword>
<accession>A0A086K888</accession>
<gene>
    <name evidence="3" type="ORF">TGDOM2_250040</name>
</gene>
<evidence type="ECO:0000313" key="4">
    <source>
        <dbReference type="Proteomes" id="UP000028837"/>
    </source>
</evidence>
<dbReference type="VEuPathDB" id="ToxoDB:TGDOM2_250040"/>
<feature type="region of interest" description="Disordered" evidence="1">
    <location>
        <begin position="1"/>
        <end position="81"/>
    </location>
</feature>
<keyword evidence="2" id="KW-0472">Membrane</keyword>
<organism evidence="3 4">
    <name type="scientific">Toxoplasma gondii GAB2-2007-GAL-DOM2</name>
    <dbReference type="NCBI Taxonomy" id="1130820"/>
    <lineage>
        <taxon>Eukaryota</taxon>
        <taxon>Sar</taxon>
        <taxon>Alveolata</taxon>
        <taxon>Apicomplexa</taxon>
        <taxon>Conoidasida</taxon>
        <taxon>Coccidia</taxon>
        <taxon>Eucoccidiorida</taxon>
        <taxon>Eimeriorina</taxon>
        <taxon>Sarcocystidae</taxon>
        <taxon>Toxoplasma</taxon>
    </lineage>
</organism>
<keyword evidence="2" id="KW-1133">Transmembrane helix</keyword>